<protein>
    <submittedName>
        <fullName evidence="2">Uncharacterized protein</fullName>
    </submittedName>
</protein>
<dbReference type="Proteomes" id="UP000281488">
    <property type="component" value="Unassembled WGS sequence"/>
</dbReference>
<reference evidence="2 4" key="2">
    <citation type="submission" date="2019-02" db="EMBL/GenBank/DDBJ databases">
        <title>From farm to fork: dissemination of Tn554::fexA-optrA in linezolid-resistant Enterococcus faecalis clones from chicken feces and meat in Tunisia.</title>
        <authorList>
            <person name="Tedim A.P."/>
            <person name="Elghaieb H."/>
            <person name="Abbassi M.S."/>
            <person name="Novais C."/>
            <person name="Hassen A."/>
            <person name="Peixe L."/>
            <person name="Freitas A.R."/>
        </authorList>
    </citation>
    <scope>NUCLEOTIDE SEQUENCE [LARGE SCALE GENOMIC DNA]</scope>
    <source>
        <strain evidence="2 4">728T</strain>
    </source>
</reference>
<evidence type="ECO:0000313" key="1">
    <source>
        <dbReference type="EMBL" id="ROX34242.1"/>
    </source>
</evidence>
<accession>A0A8B3RXC8</accession>
<dbReference type="Proteomes" id="UP000292223">
    <property type="component" value="Unassembled WGS sequence"/>
</dbReference>
<comment type="caution">
    <text evidence="2">The sequence shown here is derived from an EMBL/GenBank/DDBJ whole genome shotgun (WGS) entry which is preliminary data.</text>
</comment>
<dbReference type="AlphaFoldDB" id="A0A8B3RXC8"/>
<dbReference type="EMBL" id="SEWT01000004">
    <property type="protein sequence ID" value="RYU33157.1"/>
    <property type="molecule type" value="Genomic_DNA"/>
</dbReference>
<proteinExistence type="predicted"/>
<evidence type="ECO:0000313" key="3">
    <source>
        <dbReference type="Proteomes" id="UP000281488"/>
    </source>
</evidence>
<sequence length="190" mass="22226">MKQVKTVPVQQYGGAFQATICSLKENSYFIFEQNVIEYYSTNKEELIQLMKNLKMYSMDEQKEILEIGPKPIFEHSHFIDSLALMQQPYGYGLKLEKSLNLYVELVIIQATEIVRSNRKDLLSSFLQNAKELQVIIFLMEAKAPCILPLVHFTQCTTLPLLDVLDLRKHYNQSYKNVEKVCYFVQFNHML</sequence>
<evidence type="ECO:0000313" key="2">
    <source>
        <dbReference type="EMBL" id="RYU33157.1"/>
    </source>
</evidence>
<organism evidence="2 4">
    <name type="scientific">Enterococcus faecalis</name>
    <name type="common">Streptococcus faecalis</name>
    <dbReference type="NCBI Taxonomy" id="1351"/>
    <lineage>
        <taxon>Bacteria</taxon>
        <taxon>Bacillati</taxon>
        <taxon>Bacillota</taxon>
        <taxon>Bacilli</taxon>
        <taxon>Lactobacillales</taxon>
        <taxon>Enterococcaceae</taxon>
        <taxon>Enterococcus</taxon>
    </lineage>
</organism>
<name>A0A8B3RXC8_ENTFL</name>
<dbReference type="RefSeq" id="WP_010709805.1">
    <property type="nucleotide sequence ID" value="NZ_JAANZP010000007.1"/>
</dbReference>
<gene>
    <name evidence="1" type="ORF">EGW16_06240</name>
    <name evidence="2" type="ORF">EU507_07990</name>
</gene>
<evidence type="ECO:0000313" key="4">
    <source>
        <dbReference type="Proteomes" id="UP000292223"/>
    </source>
</evidence>
<dbReference type="EMBL" id="RKMZ01000002">
    <property type="protein sequence ID" value="ROX34242.1"/>
    <property type="molecule type" value="Genomic_DNA"/>
</dbReference>
<reference evidence="1 3" key="1">
    <citation type="submission" date="2018-10" db="EMBL/GenBank/DDBJ databases">
        <title>Genotypes and phenotypes of Enterococci isolated from broiler chickens.</title>
        <authorList>
            <person name="Muhammad A.R."/>
            <person name="Diarra M.S."/>
        </authorList>
    </citation>
    <scope>NUCLEOTIDE SEQUENCE [LARGE SCALE GENOMIC DNA]</scope>
    <source>
        <strain evidence="1 3">LIT2 A36'</strain>
    </source>
</reference>